<evidence type="ECO:0000259" key="4">
    <source>
        <dbReference type="PROSITE" id="PS51462"/>
    </source>
</evidence>
<dbReference type="Pfam" id="PF00293">
    <property type="entry name" value="NUDIX"/>
    <property type="match status" value="1"/>
</dbReference>
<dbReference type="RefSeq" id="WP_169256762.1">
    <property type="nucleotide sequence ID" value="NZ_WTVN01000022.1"/>
</dbReference>
<dbReference type="SUPFAM" id="SSF55811">
    <property type="entry name" value="Nudix"/>
    <property type="match status" value="1"/>
</dbReference>
<comment type="similarity">
    <text evidence="3">Belongs to the Nudix hydrolase family.</text>
</comment>
<evidence type="ECO:0000256" key="3">
    <source>
        <dbReference type="RuleBase" id="RU003476"/>
    </source>
</evidence>
<dbReference type="PRINTS" id="PR00502">
    <property type="entry name" value="NUDIXFAMILY"/>
</dbReference>
<keyword evidence="6" id="KW-1185">Reference proteome</keyword>
<evidence type="ECO:0000256" key="1">
    <source>
        <dbReference type="ARBA" id="ARBA00001946"/>
    </source>
</evidence>
<sequence>MTYKRPVSVLVVVHTAAFDILLLERVAPPGFWQSVTGSLEAGETPAETALRELREETGISARPEHLVDWHHCNRFVIRDEWRHRYAPDVSHNTEHVFSLCVPDGQVVTLAPDEHDAVLWLPQEAAAAKVFSWTNRDAILQLREYYRGSGDRTPG</sequence>
<evidence type="ECO:0000256" key="2">
    <source>
        <dbReference type="ARBA" id="ARBA00022801"/>
    </source>
</evidence>
<dbReference type="PROSITE" id="PS00893">
    <property type="entry name" value="NUDIX_BOX"/>
    <property type="match status" value="1"/>
</dbReference>
<dbReference type="PRINTS" id="PR01404">
    <property type="entry name" value="NPPPHYDRLASE"/>
</dbReference>
<comment type="cofactor">
    <cofactor evidence="1">
        <name>Mg(2+)</name>
        <dbReference type="ChEBI" id="CHEBI:18420"/>
    </cofactor>
</comment>
<evidence type="ECO:0000313" key="6">
    <source>
        <dbReference type="Proteomes" id="UP000623795"/>
    </source>
</evidence>
<name>A0ABX1PZQ0_9RHOO</name>
<dbReference type="EC" id="3.6.1.67" evidence="5"/>
<protein>
    <submittedName>
        <fullName evidence="5">Dihydroneopterin triphosphate diphosphatase</fullName>
        <ecNumber evidence="5">3.6.1.67</ecNumber>
    </submittedName>
</protein>
<organism evidence="5 6">
    <name type="scientific">Aromatoleum toluvorans</name>
    <dbReference type="NCBI Taxonomy" id="92002"/>
    <lineage>
        <taxon>Bacteria</taxon>
        <taxon>Pseudomonadati</taxon>
        <taxon>Pseudomonadota</taxon>
        <taxon>Betaproteobacteria</taxon>
        <taxon>Rhodocyclales</taxon>
        <taxon>Rhodocyclaceae</taxon>
        <taxon>Aromatoleum</taxon>
    </lineage>
</organism>
<dbReference type="InterPro" id="IPR020084">
    <property type="entry name" value="NUDIX_hydrolase_CS"/>
</dbReference>
<dbReference type="Gene3D" id="3.90.79.10">
    <property type="entry name" value="Nucleoside Triphosphate Pyrophosphohydrolase"/>
    <property type="match status" value="1"/>
</dbReference>
<comment type="caution">
    <text evidence="5">The sequence shown here is derived from an EMBL/GenBank/DDBJ whole genome shotgun (WGS) entry which is preliminary data.</text>
</comment>
<evidence type="ECO:0000313" key="5">
    <source>
        <dbReference type="EMBL" id="NMG44912.1"/>
    </source>
</evidence>
<accession>A0ABX1PZQ0</accession>
<gene>
    <name evidence="5" type="primary">nudB</name>
    <name evidence="5" type="ORF">GPA22_14390</name>
</gene>
<proteinExistence type="inferred from homology"/>
<dbReference type="InterPro" id="IPR020476">
    <property type="entry name" value="Nudix_hydrolase"/>
</dbReference>
<feature type="domain" description="Nudix hydrolase" evidence="4">
    <location>
        <begin position="2"/>
        <end position="142"/>
    </location>
</feature>
<dbReference type="Proteomes" id="UP000623795">
    <property type="component" value="Unassembled WGS sequence"/>
</dbReference>
<keyword evidence="2 3" id="KW-0378">Hydrolase</keyword>
<dbReference type="InterPro" id="IPR003564">
    <property type="entry name" value="DHNTPase"/>
</dbReference>
<dbReference type="InterPro" id="IPR015797">
    <property type="entry name" value="NUDIX_hydrolase-like_dom_sf"/>
</dbReference>
<dbReference type="PANTHER" id="PTHR43736:SF1">
    <property type="entry name" value="DIHYDRONEOPTERIN TRIPHOSPHATE DIPHOSPHATASE"/>
    <property type="match status" value="1"/>
</dbReference>
<dbReference type="CDD" id="cd04664">
    <property type="entry name" value="NUDIX_DHNTPase_like"/>
    <property type="match status" value="1"/>
</dbReference>
<dbReference type="NCBIfam" id="NF006961">
    <property type="entry name" value="PRK09438.1"/>
    <property type="match status" value="1"/>
</dbReference>
<dbReference type="InterPro" id="IPR000086">
    <property type="entry name" value="NUDIX_hydrolase_dom"/>
</dbReference>
<dbReference type="PROSITE" id="PS51462">
    <property type="entry name" value="NUDIX"/>
    <property type="match status" value="1"/>
</dbReference>
<dbReference type="GO" id="GO:0019177">
    <property type="term" value="F:dihydroneopterin triphosphate pyrophosphohydrolase activity"/>
    <property type="evidence" value="ECO:0007669"/>
    <property type="project" value="UniProtKB-EC"/>
</dbReference>
<dbReference type="PANTHER" id="PTHR43736">
    <property type="entry name" value="ADP-RIBOSE PYROPHOSPHATASE"/>
    <property type="match status" value="1"/>
</dbReference>
<dbReference type="EMBL" id="WTVN01000022">
    <property type="protein sequence ID" value="NMG44912.1"/>
    <property type="molecule type" value="Genomic_DNA"/>
</dbReference>
<reference evidence="5 6" key="1">
    <citation type="submission" date="2019-12" db="EMBL/GenBank/DDBJ databases">
        <title>Comparative genomics gives insights into the taxonomy of the Azoarcus-Aromatoleum group and reveals separate origins of nif in the plant-associated Azoarcus and non-plant-associated Aromatoleum sub-groups.</title>
        <authorList>
            <person name="Lafos M."/>
            <person name="Maluk M."/>
            <person name="Batista M."/>
            <person name="Junghare M."/>
            <person name="Carmona M."/>
            <person name="Faoro H."/>
            <person name="Cruz L.M."/>
            <person name="Battistoni F."/>
            <person name="De Souza E."/>
            <person name="Pedrosa F."/>
            <person name="Chen W.-M."/>
            <person name="Poole P.S."/>
            <person name="Dixon R.A."/>
            <person name="James E.K."/>
        </authorList>
    </citation>
    <scope>NUCLEOTIDE SEQUENCE [LARGE SCALE GENOMIC DNA]</scope>
    <source>
        <strain evidence="5 6">Td21</strain>
    </source>
</reference>